<gene>
    <name evidence="2" type="primary">Necator_chrX.g23881</name>
    <name evidence="2" type="ORF">RB195_023716</name>
</gene>
<feature type="compositionally biased region" description="Basic and acidic residues" evidence="1">
    <location>
        <begin position="1"/>
        <end position="16"/>
    </location>
</feature>
<evidence type="ECO:0000313" key="2">
    <source>
        <dbReference type="EMBL" id="KAK6763111.1"/>
    </source>
</evidence>
<evidence type="ECO:0000256" key="1">
    <source>
        <dbReference type="SAM" id="MobiDB-lite"/>
    </source>
</evidence>
<keyword evidence="3" id="KW-1185">Reference proteome</keyword>
<name>A0ABR1EMJ1_NECAM</name>
<dbReference type="PANTHER" id="PTHR47027">
    <property type="entry name" value="REVERSE TRANSCRIPTASE DOMAIN-CONTAINING PROTEIN"/>
    <property type="match status" value="1"/>
</dbReference>
<dbReference type="EMBL" id="JAVFWL010000006">
    <property type="protein sequence ID" value="KAK6763111.1"/>
    <property type="molecule type" value="Genomic_DNA"/>
</dbReference>
<proteinExistence type="predicted"/>
<reference evidence="2 3" key="1">
    <citation type="submission" date="2023-08" db="EMBL/GenBank/DDBJ databases">
        <title>A Necator americanus chromosomal reference genome.</title>
        <authorList>
            <person name="Ilik V."/>
            <person name="Petrzelkova K.J."/>
            <person name="Pardy F."/>
            <person name="Fuh T."/>
            <person name="Niatou-Singa F.S."/>
            <person name="Gouil Q."/>
            <person name="Baker L."/>
            <person name="Ritchie M.E."/>
            <person name="Jex A.R."/>
            <person name="Gazzola D."/>
            <person name="Li H."/>
            <person name="Toshio Fujiwara R."/>
            <person name="Zhan B."/>
            <person name="Aroian R.V."/>
            <person name="Pafco B."/>
            <person name="Schwarz E.M."/>
        </authorList>
    </citation>
    <scope>NUCLEOTIDE SEQUENCE [LARGE SCALE GENOMIC DNA]</scope>
    <source>
        <strain evidence="2 3">Aroian</strain>
        <tissue evidence="2">Whole animal</tissue>
    </source>
</reference>
<dbReference type="Proteomes" id="UP001303046">
    <property type="component" value="Unassembled WGS sequence"/>
</dbReference>
<evidence type="ECO:0008006" key="4">
    <source>
        <dbReference type="Google" id="ProtNLM"/>
    </source>
</evidence>
<comment type="caution">
    <text evidence="2">The sequence shown here is derived from an EMBL/GenBank/DDBJ whole genome shotgun (WGS) entry which is preliminary data.</text>
</comment>
<feature type="region of interest" description="Disordered" evidence="1">
    <location>
        <begin position="1"/>
        <end position="20"/>
    </location>
</feature>
<evidence type="ECO:0000313" key="3">
    <source>
        <dbReference type="Proteomes" id="UP001303046"/>
    </source>
</evidence>
<organism evidence="2 3">
    <name type="scientific">Necator americanus</name>
    <name type="common">Human hookworm</name>
    <dbReference type="NCBI Taxonomy" id="51031"/>
    <lineage>
        <taxon>Eukaryota</taxon>
        <taxon>Metazoa</taxon>
        <taxon>Ecdysozoa</taxon>
        <taxon>Nematoda</taxon>
        <taxon>Chromadorea</taxon>
        <taxon>Rhabditida</taxon>
        <taxon>Rhabditina</taxon>
        <taxon>Rhabditomorpha</taxon>
        <taxon>Strongyloidea</taxon>
        <taxon>Ancylostomatidae</taxon>
        <taxon>Bunostominae</taxon>
        <taxon>Necator</taxon>
    </lineage>
</organism>
<sequence length="162" mass="18139">MYKNEKSMTREDKENSQGKGALRTDGVTFVRLLDDIYQQTTAAVLTTAECTTTFEVVTERHHEYANDVVILAESSAILQHVVGLVSKLAAAYGLLIRLDKCKEMWISSKPRTGTRMDGEPIELVDEFCYLGCMLKNNDSYEKDIQQGCDKATPAFNSLTKCL</sequence>
<dbReference type="PANTHER" id="PTHR47027:SF20">
    <property type="entry name" value="REVERSE TRANSCRIPTASE-LIKE PROTEIN WITH RNA-DIRECTED DNA POLYMERASE DOMAIN"/>
    <property type="match status" value="1"/>
</dbReference>
<accession>A0ABR1EMJ1</accession>
<protein>
    <recommendedName>
        <fullName evidence="4">Reverse transcriptase domain-containing protein</fullName>
    </recommendedName>
</protein>